<accession>A0A0P8A7P8</accession>
<feature type="domain" description="Tetrapyrrole methylase" evidence="8">
    <location>
        <begin position="210"/>
        <end position="408"/>
    </location>
</feature>
<evidence type="ECO:0000256" key="1">
    <source>
        <dbReference type="ARBA" id="ARBA00004953"/>
    </source>
</evidence>
<proteinExistence type="inferred from homology"/>
<evidence type="ECO:0000256" key="3">
    <source>
        <dbReference type="ARBA" id="ARBA00022573"/>
    </source>
</evidence>
<dbReference type="GO" id="GO:0046026">
    <property type="term" value="F:precorrin-4 C11-methyltransferase activity"/>
    <property type="evidence" value="ECO:0007669"/>
    <property type="project" value="InterPro"/>
</dbReference>
<dbReference type="InterPro" id="IPR012382">
    <property type="entry name" value="CobI/CbiL"/>
</dbReference>
<dbReference type="EMBL" id="LKCM01000106">
    <property type="protein sequence ID" value="KPQ44156.1"/>
    <property type="molecule type" value="Genomic_DNA"/>
</dbReference>
<dbReference type="InterPro" id="IPR014776">
    <property type="entry name" value="4pyrrole_Mease_sub2"/>
</dbReference>
<comment type="caution">
    <text evidence="9">The sequence shown here is derived from an EMBL/GenBank/DDBJ whole genome shotgun (WGS) entry which is preliminary data.</text>
</comment>
<name>A0A0P8A7P8_9EURY</name>
<dbReference type="InterPro" id="IPR000878">
    <property type="entry name" value="4pyrrol_Mease"/>
</dbReference>
<dbReference type="NCBIfam" id="NF004060">
    <property type="entry name" value="PRK05576.1-3"/>
    <property type="match status" value="1"/>
</dbReference>
<dbReference type="PROSITE" id="PS00840">
    <property type="entry name" value="SUMT_2"/>
    <property type="match status" value="1"/>
</dbReference>
<dbReference type="Pfam" id="PF00590">
    <property type="entry name" value="TP_methylase"/>
    <property type="match status" value="2"/>
</dbReference>
<evidence type="ECO:0000256" key="6">
    <source>
        <dbReference type="ARBA" id="ARBA00022691"/>
    </source>
</evidence>
<evidence type="ECO:0000256" key="4">
    <source>
        <dbReference type="ARBA" id="ARBA00022603"/>
    </source>
</evidence>
<comment type="pathway">
    <text evidence="1">Cofactor biosynthesis; adenosylcobalamin biosynthesis.</text>
</comment>
<dbReference type="CDD" id="cd11641">
    <property type="entry name" value="Precorrin-4_C11-MT"/>
    <property type="match status" value="1"/>
</dbReference>
<dbReference type="GO" id="GO:0030788">
    <property type="term" value="F:precorrin-2 C20-methyltransferase activity"/>
    <property type="evidence" value="ECO:0007669"/>
    <property type="project" value="InterPro"/>
</dbReference>
<dbReference type="AlphaFoldDB" id="A0A0P8A7P8"/>
<dbReference type="Proteomes" id="UP000050360">
    <property type="component" value="Unassembled WGS sequence"/>
</dbReference>
<evidence type="ECO:0000256" key="7">
    <source>
        <dbReference type="RuleBase" id="RU003960"/>
    </source>
</evidence>
<feature type="domain" description="Tetrapyrrole methylase" evidence="8">
    <location>
        <begin position="1"/>
        <end position="140"/>
    </location>
</feature>
<evidence type="ECO:0000313" key="9">
    <source>
        <dbReference type="EMBL" id="KPQ44156.1"/>
    </source>
</evidence>
<dbReference type="Gene3D" id="3.40.1010.10">
    <property type="entry name" value="Cobalt-precorrin-4 Transmethylase, Domain 1"/>
    <property type="match status" value="2"/>
</dbReference>
<keyword evidence="5 7" id="KW-0808">Transferase</keyword>
<dbReference type="InterPro" id="IPR035996">
    <property type="entry name" value="4pyrrol_Methylase_sf"/>
</dbReference>
<dbReference type="CDD" id="cd11645">
    <property type="entry name" value="Precorrin_2_C20_MT"/>
    <property type="match status" value="1"/>
</dbReference>
<dbReference type="GO" id="GO:0032259">
    <property type="term" value="P:methylation"/>
    <property type="evidence" value="ECO:0007669"/>
    <property type="project" value="UniProtKB-KW"/>
</dbReference>
<evidence type="ECO:0000259" key="8">
    <source>
        <dbReference type="Pfam" id="PF00590"/>
    </source>
</evidence>
<dbReference type="InterPro" id="IPR014777">
    <property type="entry name" value="4pyrrole_Mease_sub1"/>
</dbReference>
<dbReference type="InterPro" id="IPR006362">
    <property type="entry name" value="Cbl_synth_CobM/CibF"/>
</dbReference>
<reference evidence="9 10" key="1">
    <citation type="submission" date="2015-09" db="EMBL/GenBank/DDBJ databases">
        <title>A metagenomics-based metabolic model of nitrate-dependent anaerobic oxidation of methane by Methanoperedens-like archaea.</title>
        <authorList>
            <person name="Arshad A."/>
            <person name="Speth D.R."/>
            <person name="De Graaf R.M."/>
            <person name="Op Den Camp H.J."/>
            <person name="Jetten M.S."/>
            <person name="Welte C.U."/>
        </authorList>
    </citation>
    <scope>NUCLEOTIDE SEQUENCE [LARGE SCALE GENOMIC DNA]</scope>
</reference>
<evidence type="ECO:0000256" key="2">
    <source>
        <dbReference type="ARBA" id="ARBA00005879"/>
    </source>
</evidence>
<comment type="similarity">
    <text evidence="2 7">Belongs to the precorrin methyltransferase family.</text>
</comment>
<evidence type="ECO:0000313" key="10">
    <source>
        <dbReference type="Proteomes" id="UP000050360"/>
    </source>
</evidence>
<dbReference type="PANTHER" id="PTHR43467:SF2">
    <property type="entry name" value="COBALT-PRECORRIN-2 C(20)-METHYLTRANSFERASE"/>
    <property type="match status" value="1"/>
</dbReference>
<keyword evidence="4 7" id="KW-0489">Methyltransferase</keyword>
<keyword evidence="3" id="KW-0169">Cobalamin biosynthesis</keyword>
<keyword evidence="6" id="KW-0949">S-adenosyl-L-methionine</keyword>
<dbReference type="NCBIfam" id="TIGR01465">
    <property type="entry name" value="cobM_cbiF"/>
    <property type="match status" value="1"/>
</dbReference>
<protein>
    <submittedName>
        <fullName evidence="9">Precorrin-4 C(11)-methyltransferase</fullName>
    </submittedName>
</protein>
<dbReference type="SUPFAM" id="SSF53790">
    <property type="entry name" value="Tetrapyrrole methylase"/>
    <property type="match status" value="2"/>
</dbReference>
<dbReference type="Gene3D" id="3.30.950.10">
    <property type="entry name" value="Methyltransferase, Cobalt-precorrin-4 Transmethylase, Domain 2"/>
    <property type="match status" value="2"/>
</dbReference>
<dbReference type="UniPathway" id="UPA00148"/>
<dbReference type="PATRIC" id="fig|1719120.3.peg.1391"/>
<gene>
    <name evidence="9" type="primary">cbiF</name>
    <name evidence="9" type="ORF">MPEBLZ_01295</name>
</gene>
<dbReference type="PROSITE" id="PS00839">
    <property type="entry name" value="SUMT_1"/>
    <property type="match status" value="1"/>
</dbReference>
<dbReference type="GO" id="GO:0009236">
    <property type="term" value="P:cobalamin biosynthetic process"/>
    <property type="evidence" value="ECO:0007669"/>
    <property type="project" value="UniProtKB-UniPathway"/>
</dbReference>
<dbReference type="InterPro" id="IPR003043">
    <property type="entry name" value="Uropor_MeTrfase_CS"/>
</dbReference>
<organism evidence="9 10">
    <name type="scientific">Candidatus Methanoperedens nitratireducens</name>
    <dbReference type="NCBI Taxonomy" id="1392998"/>
    <lineage>
        <taxon>Archaea</taxon>
        <taxon>Methanobacteriati</taxon>
        <taxon>Methanobacteriota</taxon>
        <taxon>Stenosarchaea group</taxon>
        <taxon>Methanomicrobia</taxon>
        <taxon>Methanosarcinales</taxon>
        <taxon>ANME-2 cluster</taxon>
        <taxon>Candidatus Methanoperedentaceae</taxon>
        <taxon>Candidatus Methanoperedens</taxon>
    </lineage>
</organism>
<dbReference type="PANTHER" id="PTHR43467">
    <property type="entry name" value="COBALT-PRECORRIN-2 C(20)-METHYLTRANSFERASE"/>
    <property type="match status" value="1"/>
</dbReference>
<sequence>MLIGVGLGPGNPDLLTLAAIKALKESRKVYVPGKLAEKLVSPYAKAHILDFPMIQDKKELSKLWEKNAEIVAVEAKNKMVSFAVLGDPNVFSTFSHLKRTIEEKYPDIEITTIPGVSSITAQAARTNTSMDSSFVVSDGSPVNTKIILKSKHPEDVKKTLVEEGFNEFIFARRLFMENELVTGEIPQTGDYFSLMVAKRGKTRVNNKKIIYFVGAGPGNPGYITVRGRELLESADFVMYAGSLVNPVVLNYVHGEKLDSFGMKLEDIADVLSKKVNEGKNVVRLHSGDPSLYGAIIEQIDSLKKRGIDVEIVPGVTSLFAAAAALKTQLTINGITETLIITRPAGTTLEKDSIRELSRHNATMAIYLGTDKLRKIMQEVEYPEETPAAVVYHASWEDELVILGTVGDIADRVEAERINRSAMIIIGNVLAPHNFKRSHLYG</sequence>
<evidence type="ECO:0000256" key="5">
    <source>
        <dbReference type="ARBA" id="ARBA00022679"/>
    </source>
</evidence>